<dbReference type="Proteomes" id="UP000232145">
    <property type="component" value="Unassembled WGS sequence"/>
</dbReference>
<evidence type="ECO:0000256" key="2">
    <source>
        <dbReference type="SAM" id="SignalP"/>
    </source>
</evidence>
<feature type="region of interest" description="Disordered" evidence="1">
    <location>
        <begin position="416"/>
        <end position="461"/>
    </location>
</feature>
<proteinExistence type="predicted"/>
<evidence type="ECO:0000313" key="3">
    <source>
        <dbReference type="EMBL" id="PJZ84134.1"/>
    </source>
</evidence>
<feature type="compositionally biased region" description="Basic and acidic residues" evidence="1">
    <location>
        <begin position="422"/>
        <end position="438"/>
    </location>
</feature>
<gene>
    <name evidence="3" type="ORF">CH364_12380</name>
</gene>
<feature type="chain" id="PRO_5014598902" description="Tetratricopeptide repeat protein" evidence="2">
    <location>
        <begin position="22"/>
        <end position="561"/>
    </location>
</feature>
<feature type="compositionally biased region" description="Basic and acidic residues" evidence="1">
    <location>
        <begin position="450"/>
        <end position="461"/>
    </location>
</feature>
<protein>
    <recommendedName>
        <fullName evidence="5">Tetratricopeptide repeat protein</fullName>
    </recommendedName>
</protein>
<dbReference type="AlphaFoldDB" id="A0A2N0AIM0"/>
<evidence type="ECO:0008006" key="5">
    <source>
        <dbReference type="Google" id="ProtNLM"/>
    </source>
</evidence>
<evidence type="ECO:0000256" key="1">
    <source>
        <dbReference type="SAM" id="MobiDB-lite"/>
    </source>
</evidence>
<dbReference type="InterPro" id="IPR011990">
    <property type="entry name" value="TPR-like_helical_dom_sf"/>
</dbReference>
<dbReference type="SUPFAM" id="SSF48452">
    <property type="entry name" value="TPR-like"/>
    <property type="match status" value="1"/>
</dbReference>
<dbReference type="OrthoDB" id="344179at2"/>
<evidence type="ECO:0000313" key="4">
    <source>
        <dbReference type="Proteomes" id="UP000232145"/>
    </source>
</evidence>
<comment type="caution">
    <text evidence="3">The sequence shown here is derived from an EMBL/GenBank/DDBJ whole genome shotgun (WGS) entry which is preliminary data.</text>
</comment>
<keyword evidence="4" id="KW-1185">Reference proteome</keyword>
<organism evidence="3 4">
    <name type="scientific">Leptospira harrisiae</name>
    <dbReference type="NCBI Taxonomy" id="2023189"/>
    <lineage>
        <taxon>Bacteria</taxon>
        <taxon>Pseudomonadati</taxon>
        <taxon>Spirochaetota</taxon>
        <taxon>Spirochaetia</taxon>
        <taxon>Leptospirales</taxon>
        <taxon>Leptospiraceae</taxon>
        <taxon>Leptospira</taxon>
    </lineage>
</organism>
<dbReference type="EMBL" id="NPDX01000003">
    <property type="protein sequence ID" value="PJZ84134.1"/>
    <property type="molecule type" value="Genomic_DNA"/>
</dbReference>
<keyword evidence="2" id="KW-0732">Signal</keyword>
<reference evidence="3 4" key="1">
    <citation type="submission" date="2017-07" db="EMBL/GenBank/DDBJ databases">
        <title>Leptospira spp. isolated from tropical soils.</title>
        <authorList>
            <person name="Thibeaux R."/>
            <person name="Iraola G."/>
            <person name="Ferres I."/>
            <person name="Bierque E."/>
            <person name="Girault D."/>
            <person name="Soupe-Gilbert M.-E."/>
            <person name="Picardeau M."/>
            <person name="Goarant C."/>
        </authorList>
    </citation>
    <scope>NUCLEOTIDE SEQUENCE [LARGE SCALE GENOMIC DNA]</scope>
    <source>
        <strain evidence="3 4">FH2-B-A1</strain>
    </source>
</reference>
<dbReference type="InterPro" id="IPR013783">
    <property type="entry name" value="Ig-like_fold"/>
</dbReference>
<accession>A0A2N0AIM0</accession>
<dbReference type="Gene3D" id="2.60.40.10">
    <property type="entry name" value="Immunoglobulins"/>
    <property type="match status" value="1"/>
</dbReference>
<sequence>MKFSIQFWVAVLLLSQFPVWADSGFEESRYPTIAKAIHASLLPDKKSIRLDWDPPKQEGEIIVARSTVMIDSAEKLYIADSLGRYKASGANATRVYFDYNLKPGTYYYAIVMVTDVRRREVKLFSNQNYTVIPVHIEEENGTPVVGQNPDFPAFPSDAGIQSMVGGVSGITANIERKFVRLNWTPPNGATAGRTLYTVYRSNLPLTSLPLMQKAEKLAELTHPVNSFLDQDLDKSQTIYYGVSVKQVGGEETLPLEDKKSTLRVFYIKQTEKNNAEVIVEESPKKTKQEVASNETRPELGGAMHVRGLGYERVGKGAVISWLSPEAADETTVYSLYASVKPLNQGTSSFGQGSVVKVATVLHPKTNFFIKELKEIDELYFGVTAKSNGIPEDYNLKENVSYFKYNFSKDILPQEEPNVVAESHPKKEPEKPENYKNEHAVSPTDIIPPKETNESVDDLKEEPSATVNYDLGQTDLNRIIKETVIRKKYETALYRLEEYLKYESNSYLRGKAMFFLGVSALKTGDTKKALKCFLKRETKSYSPTRVEFWTNQTLSQAGRGNL</sequence>
<feature type="signal peptide" evidence="2">
    <location>
        <begin position="1"/>
        <end position="21"/>
    </location>
</feature>
<name>A0A2N0AIM0_9LEPT</name>
<dbReference type="RefSeq" id="WP_100744590.1">
    <property type="nucleotide sequence ID" value="NZ_NPDW01000002.1"/>
</dbReference>